<name>A0ABX1Y0D1_9BACL</name>
<feature type="transmembrane region" description="Helical" evidence="1">
    <location>
        <begin position="137"/>
        <end position="160"/>
    </location>
</feature>
<reference evidence="3 4" key="1">
    <citation type="submission" date="2019-10" db="EMBL/GenBank/DDBJ databases">
        <title>Description of Paenibacillus terrestris sp. nov.</title>
        <authorList>
            <person name="Carlier A."/>
            <person name="Qi S."/>
        </authorList>
    </citation>
    <scope>NUCLEOTIDE SEQUENCE [LARGE SCALE GENOMIC DNA]</scope>
    <source>
        <strain evidence="3 4">LMG 31458</strain>
    </source>
</reference>
<dbReference type="Proteomes" id="UP000616779">
    <property type="component" value="Unassembled WGS sequence"/>
</dbReference>
<dbReference type="InterPro" id="IPR058581">
    <property type="entry name" value="TM_HPP"/>
</dbReference>
<feature type="domain" description="HPP transmembrane region" evidence="2">
    <location>
        <begin position="27"/>
        <end position="169"/>
    </location>
</feature>
<protein>
    <submittedName>
        <fullName evidence="3">HPP family protein</fullName>
    </submittedName>
</protein>
<organism evidence="3 4">
    <name type="scientific">Paenibacillus phytorum</name>
    <dbReference type="NCBI Taxonomy" id="2654977"/>
    <lineage>
        <taxon>Bacteria</taxon>
        <taxon>Bacillati</taxon>
        <taxon>Bacillota</taxon>
        <taxon>Bacilli</taxon>
        <taxon>Bacillales</taxon>
        <taxon>Paenibacillaceae</taxon>
        <taxon>Paenibacillus</taxon>
    </lineage>
</organism>
<evidence type="ECO:0000256" key="1">
    <source>
        <dbReference type="SAM" id="Phobius"/>
    </source>
</evidence>
<dbReference type="Pfam" id="PF04982">
    <property type="entry name" value="TM_HPP"/>
    <property type="match status" value="1"/>
</dbReference>
<keyword evidence="1" id="KW-0472">Membrane</keyword>
<evidence type="ECO:0000313" key="3">
    <source>
        <dbReference type="EMBL" id="NOU73576.1"/>
    </source>
</evidence>
<keyword evidence="1" id="KW-1133">Transmembrane helix</keyword>
<sequence length="173" mass="18141">MIPCELIKEKRCTQAMNSPASFPKAFALLIPGIGGFLAILVCSLLGDFTRVSLLMAPFGASCVIAFALPQSPLAQPRSLVGGHLLSTLVGLCALSAFGVHAWSLALGVGAAITLMQLTRTLHPPAGADPLLVMLTGAGWGFLLTPVLLGAAVLVLIALVYHRATRTHYPTAWW</sequence>
<feature type="transmembrane region" description="Helical" evidence="1">
    <location>
        <begin position="52"/>
        <end position="68"/>
    </location>
</feature>
<evidence type="ECO:0000259" key="2">
    <source>
        <dbReference type="Pfam" id="PF04982"/>
    </source>
</evidence>
<keyword evidence="1" id="KW-0812">Transmembrane</keyword>
<feature type="transmembrane region" description="Helical" evidence="1">
    <location>
        <begin position="88"/>
        <end position="117"/>
    </location>
</feature>
<feature type="transmembrane region" description="Helical" evidence="1">
    <location>
        <begin position="25"/>
        <end position="46"/>
    </location>
</feature>
<dbReference type="EMBL" id="WHOA01000127">
    <property type="protein sequence ID" value="NOU73576.1"/>
    <property type="molecule type" value="Genomic_DNA"/>
</dbReference>
<dbReference type="PANTHER" id="PTHR33741">
    <property type="entry name" value="TRANSMEMBRANE PROTEIN DDB_G0269096-RELATED"/>
    <property type="match status" value="1"/>
</dbReference>
<comment type="caution">
    <text evidence="3">The sequence shown here is derived from an EMBL/GenBank/DDBJ whole genome shotgun (WGS) entry which is preliminary data.</text>
</comment>
<accession>A0ABX1Y0D1</accession>
<evidence type="ECO:0000313" key="4">
    <source>
        <dbReference type="Proteomes" id="UP000616779"/>
    </source>
</evidence>
<proteinExistence type="predicted"/>
<gene>
    <name evidence="3" type="ORF">GC098_19480</name>
</gene>
<keyword evidence="4" id="KW-1185">Reference proteome</keyword>
<dbReference type="PANTHER" id="PTHR33741:SF5">
    <property type="entry name" value="TRANSMEMBRANE PROTEIN DDB_G0269096-RELATED"/>
    <property type="match status" value="1"/>
</dbReference>
<dbReference type="InterPro" id="IPR007065">
    <property type="entry name" value="HPP"/>
</dbReference>